<organism evidence="2 3">
    <name type="scientific">Punica granatum</name>
    <name type="common">Pomegranate</name>
    <dbReference type="NCBI Taxonomy" id="22663"/>
    <lineage>
        <taxon>Eukaryota</taxon>
        <taxon>Viridiplantae</taxon>
        <taxon>Streptophyta</taxon>
        <taxon>Embryophyta</taxon>
        <taxon>Tracheophyta</taxon>
        <taxon>Spermatophyta</taxon>
        <taxon>Magnoliopsida</taxon>
        <taxon>eudicotyledons</taxon>
        <taxon>Gunneridae</taxon>
        <taxon>Pentapetalae</taxon>
        <taxon>rosids</taxon>
        <taxon>malvids</taxon>
        <taxon>Myrtales</taxon>
        <taxon>Lythraceae</taxon>
        <taxon>Punica</taxon>
    </lineage>
</organism>
<evidence type="ECO:0000256" key="1">
    <source>
        <dbReference type="SAM" id="MobiDB-lite"/>
    </source>
</evidence>
<dbReference type="AlphaFoldDB" id="A0A218WMX6"/>
<dbReference type="EMBL" id="MTKT01003794">
    <property type="protein sequence ID" value="OWM74145.1"/>
    <property type="molecule type" value="Genomic_DNA"/>
</dbReference>
<feature type="compositionally biased region" description="Acidic residues" evidence="1">
    <location>
        <begin position="83"/>
        <end position="94"/>
    </location>
</feature>
<feature type="region of interest" description="Disordered" evidence="1">
    <location>
        <begin position="18"/>
        <end position="63"/>
    </location>
</feature>
<gene>
    <name evidence="2" type="ORF">CDL15_Pgr008456</name>
</gene>
<proteinExistence type="predicted"/>
<feature type="compositionally biased region" description="Basic and acidic residues" evidence="1">
    <location>
        <begin position="23"/>
        <end position="38"/>
    </location>
</feature>
<protein>
    <submittedName>
        <fullName evidence="2">Uncharacterized protein</fullName>
    </submittedName>
</protein>
<sequence>MEAFTRFSIDDRSRGKVVHVKAHHTDDAGPRTDKEPVVVERPMNGGSNRRLDSTKTSLGSTEKIKMESQALMILPHEDRGGEPELEENPDGCQG</sequence>
<name>A0A218WMX6_PUNGR</name>
<reference evidence="3" key="1">
    <citation type="journal article" date="2017" name="Plant J.">
        <title>The pomegranate (Punica granatum L.) genome and the genomics of punicalagin biosynthesis.</title>
        <authorList>
            <person name="Qin G."/>
            <person name="Xu C."/>
            <person name="Ming R."/>
            <person name="Tang H."/>
            <person name="Guyot R."/>
            <person name="Kramer E.M."/>
            <person name="Hu Y."/>
            <person name="Yi X."/>
            <person name="Qi Y."/>
            <person name="Xu X."/>
            <person name="Gao Z."/>
            <person name="Pan H."/>
            <person name="Jian J."/>
            <person name="Tian Y."/>
            <person name="Yue Z."/>
            <person name="Xu Y."/>
        </authorList>
    </citation>
    <scope>NUCLEOTIDE SEQUENCE [LARGE SCALE GENOMIC DNA]</scope>
    <source>
        <strain evidence="3">cv. Dabenzi</strain>
    </source>
</reference>
<comment type="caution">
    <text evidence="2">The sequence shown here is derived from an EMBL/GenBank/DDBJ whole genome shotgun (WGS) entry which is preliminary data.</text>
</comment>
<evidence type="ECO:0000313" key="2">
    <source>
        <dbReference type="EMBL" id="OWM74145.1"/>
    </source>
</evidence>
<evidence type="ECO:0000313" key="3">
    <source>
        <dbReference type="Proteomes" id="UP000197138"/>
    </source>
</evidence>
<accession>A0A218WMX6</accession>
<dbReference type="Proteomes" id="UP000197138">
    <property type="component" value="Unassembled WGS sequence"/>
</dbReference>
<feature type="region of interest" description="Disordered" evidence="1">
    <location>
        <begin position="75"/>
        <end position="94"/>
    </location>
</feature>